<dbReference type="eggNOG" id="ENOG502SRVK">
    <property type="taxonomic scope" value="Eukaryota"/>
</dbReference>
<dbReference type="OrthoDB" id="293435at2759"/>
<organism evidence="2 3">
    <name type="scientific">Ichthyophthirius multifiliis</name>
    <name type="common">White spot disease agent</name>
    <name type="synonym">Ich</name>
    <dbReference type="NCBI Taxonomy" id="5932"/>
    <lineage>
        <taxon>Eukaryota</taxon>
        <taxon>Sar</taxon>
        <taxon>Alveolata</taxon>
        <taxon>Ciliophora</taxon>
        <taxon>Intramacronucleata</taxon>
        <taxon>Oligohymenophorea</taxon>
        <taxon>Hymenostomatida</taxon>
        <taxon>Ophryoglenina</taxon>
        <taxon>Ichthyophthirius</taxon>
    </lineage>
</organism>
<evidence type="ECO:0008006" key="4">
    <source>
        <dbReference type="Google" id="ProtNLM"/>
    </source>
</evidence>
<feature type="non-terminal residue" evidence="2">
    <location>
        <position position="524"/>
    </location>
</feature>
<dbReference type="GeneID" id="14909002"/>
<dbReference type="Proteomes" id="UP000008983">
    <property type="component" value="Unassembled WGS sequence"/>
</dbReference>
<keyword evidence="3" id="KW-1185">Reference proteome</keyword>
<dbReference type="Pfam" id="PF04114">
    <property type="entry name" value="Gaa1"/>
    <property type="match status" value="1"/>
</dbReference>
<dbReference type="RefSeq" id="XP_004036824.1">
    <property type="nucleotide sequence ID" value="XM_004036776.1"/>
</dbReference>
<dbReference type="InterPro" id="IPR007246">
    <property type="entry name" value="Gaa1"/>
</dbReference>
<evidence type="ECO:0000313" key="3">
    <source>
        <dbReference type="Proteomes" id="UP000008983"/>
    </source>
</evidence>
<dbReference type="GO" id="GO:0016255">
    <property type="term" value="P:attachment of GPI anchor to protein"/>
    <property type="evidence" value="ECO:0007669"/>
    <property type="project" value="TreeGrafter"/>
</dbReference>
<keyword evidence="1" id="KW-1133">Transmembrane helix</keyword>
<evidence type="ECO:0000313" key="2">
    <source>
        <dbReference type="EMBL" id="EGR32838.1"/>
    </source>
</evidence>
<dbReference type="OMA" id="MYAGIVH"/>
<dbReference type="InParanoid" id="G0QPM0"/>
<dbReference type="PANTHER" id="PTHR13304:SF0">
    <property type="entry name" value="GLYCOSYLPHOSPHATIDYLINOSITOL ANCHOR ATTACHMENT 1 PROTEIN"/>
    <property type="match status" value="1"/>
</dbReference>
<keyword evidence="1" id="KW-0472">Membrane</keyword>
<feature type="transmembrane region" description="Helical" evidence="1">
    <location>
        <begin position="417"/>
        <end position="439"/>
    </location>
</feature>
<feature type="transmembrane region" description="Helical" evidence="1">
    <location>
        <begin position="374"/>
        <end position="397"/>
    </location>
</feature>
<gene>
    <name evidence="2" type="ORF">IMG5_069520</name>
</gene>
<dbReference type="STRING" id="857967.G0QPM0"/>
<feature type="transmembrane region" description="Helical" evidence="1">
    <location>
        <begin position="460"/>
        <end position="479"/>
    </location>
</feature>
<dbReference type="PANTHER" id="PTHR13304">
    <property type="entry name" value="GLYCOSYLPHOSPHATIDYLINOSITOL ANCHOR ATTACHMENT 1 PROTEIN"/>
    <property type="match status" value="1"/>
</dbReference>
<dbReference type="EMBL" id="GL983569">
    <property type="protein sequence ID" value="EGR32838.1"/>
    <property type="molecule type" value="Genomic_DNA"/>
</dbReference>
<evidence type="ECO:0000256" key="1">
    <source>
        <dbReference type="SAM" id="Phobius"/>
    </source>
</evidence>
<sequence>MSKNEPIQENAMSPKLNAYTQHAKLMDIYKTITNEINNFNGTRLEYIQDFFTKNQIEFQVQQFQQKNQSMKNLTHQNIIGIQKSQRTNNYECNIIAFDLSEDPNKISIPFTLSFIKYYQLPQINYVSRDIMYIGYDFQSKKYGYSMEMFLKHHFSTQNTLPHCGVFRQALNIDLEKDFNALYYKALGFDGKVPDLDYFLNYNKLFYLLFKEDYKYTEYSSSVCVSLGNFLEKQLNLITQMLKIKIPPNYFYNLKGLCHSLVAGFYGEKHDAHSQLQRYGVQAVTIKGKKIGKAESSQNKLQNLFYLVDQGTRATYALDEQLHAASTLYYPVRKQLQITIADIPYPTIFFAFPFASMGTYLHQQCYKKKSVENSWLIWGPYIYQFLHSLLMLILPSIAESIMGYQFCINWNDYQNENFITLFTLTIFLIVTTRILLTLFWDYVIVRGIFKANAKLIYEGKLLQAYFYGLQLQLLAIFYIFFNTGVNQIICILFTPLLLFARPLLPRNKKEILYTIINIFLIGCFI</sequence>
<reference evidence="2 3" key="1">
    <citation type="submission" date="2011-07" db="EMBL/GenBank/DDBJ databases">
        <authorList>
            <person name="Coyne R."/>
            <person name="Brami D."/>
            <person name="Johnson J."/>
            <person name="Hostetler J."/>
            <person name="Hannick L."/>
            <person name="Clark T."/>
            <person name="Cassidy-Hanley D."/>
            <person name="Inman J."/>
        </authorList>
    </citation>
    <scope>NUCLEOTIDE SEQUENCE [LARGE SCALE GENOMIC DNA]</scope>
    <source>
        <strain evidence="2 3">G5</strain>
    </source>
</reference>
<dbReference type="AlphaFoldDB" id="G0QPM0"/>
<feature type="transmembrane region" description="Helical" evidence="1">
    <location>
        <begin position="342"/>
        <end position="362"/>
    </location>
</feature>
<keyword evidence="1" id="KW-0812">Transmembrane</keyword>
<name>G0QPM0_ICHMU</name>
<protein>
    <recommendedName>
        <fullName evidence="4">Transmembrane protein</fullName>
    </recommendedName>
</protein>
<feature type="transmembrane region" description="Helical" evidence="1">
    <location>
        <begin position="485"/>
        <end position="503"/>
    </location>
</feature>
<accession>G0QPM0</accession>
<proteinExistence type="predicted"/>
<dbReference type="GO" id="GO:0042765">
    <property type="term" value="C:GPI-anchor transamidase complex"/>
    <property type="evidence" value="ECO:0007669"/>
    <property type="project" value="InterPro"/>
</dbReference>